<evidence type="ECO:0000259" key="3">
    <source>
        <dbReference type="Pfam" id="PF21346"/>
    </source>
</evidence>
<feature type="domain" description="PcRGLX/YetA-like N-terminal RIFT barrel" evidence="1">
    <location>
        <begin position="2"/>
        <end position="73"/>
    </location>
</feature>
<dbReference type="Pfam" id="PF19501">
    <property type="entry name" value="PcRGLX_1st"/>
    <property type="match status" value="1"/>
</dbReference>
<feature type="domain" description="PcRGLX/YetA-like C-terminal alpha/alpha toroid" evidence="3">
    <location>
        <begin position="479"/>
        <end position="889"/>
    </location>
</feature>
<reference evidence="5" key="1">
    <citation type="submission" date="2011-04" db="EMBL/GenBank/DDBJ databases">
        <title>The complete genome of Spirochaeta coccoides DSM 17374.</title>
        <authorList>
            <person name="Lucas S."/>
            <person name="Copeland A."/>
            <person name="Lapidus A."/>
            <person name="Bruce D."/>
            <person name="Goodwin L."/>
            <person name="Pitluck S."/>
            <person name="Peters L."/>
            <person name="Kyrpides N."/>
            <person name="Mavromatis K."/>
            <person name="Pagani I."/>
            <person name="Ivanova N."/>
            <person name="Ovchinnikova G."/>
            <person name="Lu M."/>
            <person name="Detter J.C."/>
            <person name="Tapia R."/>
            <person name="Han C."/>
            <person name="Land M."/>
            <person name="Hauser L."/>
            <person name="Markowitz V."/>
            <person name="Cheng J.-F."/>
            <person name="Hugenholtz P."/>
            <person name="Woyke T."/>
            <person name="Wu D."/>
            <person name="Spring S."/>
            <person name="Schroeder M."/>
            <person name="Brambilla E."/>
            <person name="Klenk H.-P."/>
            <person name="Eisen J.A."/>
        </authorList>
    </citation>
    <scope>NUCLEOTIDE SEQUENCE [LARGE SCALE GENOMIC DNA]</scope>
    <source>
        <strain evidence="5">ATCC BAA-1237 / DSM 17374 / SPN1</strain>
    </source>
</reference>
<dbReference type="Proteomes" id="UP000007939">
    <property type="component" value="Chromosome"/>
</dbReference>
<dbReference type="eggNOG" id="ENOG502Z86X">
    <property type="taxonomic scope" value="Bacteria"/>
</dbReference>
<dbReference type="PANTHER" id="PTHR40081">
    <property type="entry name" value="CONCANAVALIN A-LIKE LECTIN/GLUCANASE"/>
    <property type="match status" value="1"/>
</dbReference>
<dbReference type="KEGG" id="scc:Spico_1531"/>
<dbReference type="InterPro" id="IPR048331">
    <property type="entry name" value="PcRGLX/YetA_3rd"/>
</dbReference>
<protein>
    <submittedName>
        <fullName evidence="4">Uncharacterized protein</fullName>
    </submittedName>
</protein>
<dbReference type="InterPro" id="IPR045793">
    <property type="entry name" value="PcRGLX/YetA-like"/>
</dbReference>
<accession>F4GIW6</accession>
<evidence type="ECO:0000259" key="2">
    <source>
        <dbReference type="Pfam" id="PF21345"/>
    </source>
</evidence>
<organism evidence="4 5">
    <name type="scientific">Parasphaerochaeta coccoides (strain ATCC BAA-1237 / DSM 17374 / SPN1)</name>
    <name type="common">Sphaerochaeta coccoides</name>
    <dbReference type="NCBI Taxonomy" id="760011"/>
    <lineage>
        <taxon>Bacteria</taxon>
        <taxon>Pseudomonadati</taxon>
        <taxon>Spirochaetota</taxon>
        <taxon>Spirochaetia</taxon>
        <taxon>Spirochaetales</taxon>
        <taxon>Sphaerochaetaceae</taxon>
        <taxon>Parasphaerochaeta</taxon>
    </lineage>
</organism>
<dbReference type="AlphaFoldDB" id="F4GIW6"/>
<dbReference type="Pfam" id="PF21345">
    <property type="entry name" value="PcRGLX_2nd"/>
    <property type="match status" value="1"/>
</dbReference>
<reference evidence="4 5" key="2">
    <citation type="journal article" date="2012" name="Stand. Genomic Sci.">
        <title>Complete genome sequence of the termite hindgut bacterium Spirochaeta coccoides type strain (SPN1(T)), reclassification in the genus Sphaerochaeta as Sphaerochaeta coccoides comb. nov. and emendations of the family Spirochaetaceae and the genus Sphaerochaeta.</title>
        <authorList>
            <person name="Abt B."/>
            <person name="Han C."/>
            <person name="Scheuner C."/>
            <person name="Lu M."/>
            <person name="Lapidus A."/>
            <person name="Nolan M."/>
            <person name="Lucas S."/>
            <person name="Hammon N."/>
            <person name="Deshpande S."/>
            <person name="Cheng J.F."/>
            <person name="Tapia R."/>
            <person name="Goodwin L.A."/>
            <person name="Pitluck S."/>
            <person name="Liolios K."/>
            <person name="Pagani I."/>
            <person name="Ivanova N."/>
            <person name="Mavromatis K."/>
            <person name="Mikhailova N."/>
            <person name="Huntemann M."/>
            <person name="Pati A."/>
            <person name="Chen A."/>
            <person name="Palaniappan K."/>
            <person name="Land M."/>
            <person name="Hauser L."/>
            <person name="Brambilla E.M."/>
            <person name="Rohde M."/>
            <person name="Spring S."/>
            <person name="Gronow S."/>
            <person name="Goker M."/>
            <person name="Woyke T."/>
            <person name="Bristow J."/>
            <person name="Eisen J.A."/>
            <person name="Markowitz V."/>
            <person name="Hugenholtz P."/>
            <person name="Kyrpides N.C."/>
            <person name="Klenk H.P."/>
            <person name="Detter J.C."/>
        </authorList>
    </citation>
    <scope>NUCLEOTIDE SEQUENCE [LARGE SCALE GENOMIC DNA]</scope>
    <source>
        <strain evidence="5">ATCC BAA-1237 / DSM 17374 / SPN1</strain>
    </source>
</reference>
<proteinExistence type="predicted"/>
<dbReference type="STRING" id="760011.Spico_1531"/>
<dbReference type="InterPro" id="IPR048330">
    <property type="entry name" value="PcRGLX/YetA_2nd"/>
</dbReference>
<dbReference type="Pfam" id="PF21346">
    <property type="entry name" value="PcRGLX_3rd"/>
    <property type="match status" value="1"/>
</dbReference>
<dbReference type="HOGENOM" id="CLU_005777_0_0_12"/>
<gene>
    <name evidence="4" type="ordered locus">Spico_1531</name>
</gene>
<dbReference type="EMBL" id="CP002659">
    <property type="protein sequence ID" value="AEC02734.1"/>
    <property type="molecule type" value="Genomic_DNA"/>
</dbReference>
<dbReference type="PANTHER" id="PTHR40081:SF1">
    <property type="entry name" value="TAT PATHWAY SIGNAL SEQUENCE DOMAIN PROTEIN"/>
    <property type="match status" value="1"/>
</dbReference>
<evidence type="ECO:0000313" key="4">
    <source>
        <dbReference type="EMBL" id="AEC02734.1"/>
    </source>
</evidence>
<evidence type="ECO:0000259" key="1">
    <source>
        <dbReference type="Pfam" id="PF19501"/>
    </source>
</evidence>
<name>F4GIW6_PARC1</name>
<evidence type="ECO:0000313" key="5">
    <source>
        <dbReference type="Proteomes" id="UP000007939"/>
    </source>
</evidence>
<keyword evidence="5" id="KW-1185">Reference proteome</keyword>
<feature type="domain" description="PcRGLX/YetA-like central beta-sandwich" evidence="2">
    <location>
        <begin position="129"/>
        <end position="471"/>
    </location>
</feature>
<sequence>MTMKLHNLPGRAQSGYVTFGCIWEQGEFPGTRDFHLRTSDGTELPVQSRITAYYPDGSVKWTAHTADAGRMTAEVELIGSVLAPDTKSCKENRRGMKAHAGISVIPDFPCVSSSSASSFPMVSMNAGSEKGSFDITAGDVSFTVCSHGRFLFKDFRVNGELRVHGAFPVLKLERRAVEETIETRTVTDFLGEISSMEVEEDGPFHVLFRYEGIHKNPISGEELIPFVIRMGMGIGSDSLSFTHTFLYDGEEKRDFLKGVGISFDARIQGEMYNRHIRFLGDAGSFHESVAQLLSWRPRIPDAVYAAQCRGELLYPEGAVLANIKRILPDMPFWDTYDFCQDNPGHFKVRKKTGIPDVCWLDCLDGQYAGGGLSHGGENGSLSFVLRDFAKRHPAGYTVSGLAGSRTRTDVWFYSPAAEAYDFRHYTDRGYNQVYYEGYDFFGASAYGIAATSECTLSWGSEPVTAEVRLQELAHQVDNPPIYVGDPEFYHRCRAFGYWSLPSRSIESRRYLEEQLDKAIEFYRNEVEQRNWTGLFNHGDFMHTYDKERHVWRYDMGGYAWDNTELVPTLWLWLMFMRSGREDVFTLAEKLSRHASEIDVYHFGRYKGLGSRHNVRHWGCPCKEARIAMAGHHRYFYYLTGDRRMEDIFAELKDNELTFLEKDPLGEFYDKAEMTYPAHARSGPDWSSLCSNWMTQWERFNDAAYREKIMVGIRDIEAAPLKLISGPDFEFDPKTVRLRYIGECSTGGTHLQICMGAPSVWMEMGDLLGYEPWKKMMADYGRFYFLSREQQLRESGGSIGEREFSLPFMAAAMGAYGAWYLGDRNTALAVWRGLLSALISDNNFQGFSMTQAQNVGNKENLIEIPWISTNFAAQWCLNVIMTLDFIEDDLPETLEGIKELLSTFPGTGFRKA</sequence>
<dbReference type="InterPro" id="IPR048329">
    <property type="entry name" value="PcRGLX_1st"/>
</dbReference>